<protein>
    <recommendedName>
        <fullName evidence="3">Glycosyl transferases group 1</fullName>
    </recommendedName>
</protein>
<dbReference type="SUPFAM" id="SSF53756">
    <property type="entry name" value="UDP-Glycosyltransferase/glycogen phosphorylase"/>
    <property type="match status" value="1"/>
</dbReference>
<evidence type="ECO:0000313" key="2">
    <source>
        <dbReference type="Proteomes" id="UP000268198"/>
    </source>
</evidence>
<evidence type="ECO:0008006" key="3">
    <source>
        <dbReference type="Google" id="ProtNLM"/>
    </source>
</evidence>
<organism evidence="1 2">
    <name type="scientific">Avibacterium volantium</name>
    <name type="common">Pasteurella volantium</name>
    <dbReference type="NCBI Taxonomy" id="762"/>
    <lineage>
        <taxon>Bacteria</taxon>
        <taxon>Pseudomonadati</taxon>
        <taxon>Pseudomonadota</taxon>
        <taxon>Gammaproteobacteria</taxon>
        <taxon>Pasteurellales</taxon>
        <taxon>Pasteurellaceae</taxon>
        <taxon>Avibacterium</taxon>
    </lineage>
</organism>
<dbReference type="Gene3D" id="3.40.50.2000">
    <property type="entry name" value="Glycogen Phosphorylase B"/>
    <property type="match status" value="2"/>
</dbReference>
<evidence type="ECO:0000313" key="1">
    <source>
        <dbReference type="EMBL" id="VEB24921.1"/>
    </source>
</evidence>
<dbReference type="KEGG" id="avt:NCTC3438_01784"/>
<dbReference type="OrthoDB" id="9794575at2"/>
<proteinExistence type="predicted"/>
<keyword evidence="2" id="KW-1185">Reference proteome</keyword>
<accession>A0A3S4H638</accession>
<dbReference type="RefSeq" id="WP_126372985.1">
    <property type="nucleotide sequence ID" value="NZ_LR134167.1"/>
</dbReference>
<dbReference type="AlphaFoldDB" id="A0A3S4H638"/>
<sequence>MKKKIIVVSTFFPPREHIASHRIESFAKYLSQRYEVIVITYAHIERIEKYYFDSSNSCQVLYISNGFFQRILEYTGKESNLLRNFKTLFRVIFNKLNISHFRAWEKKVEKKIVELINLEDISVILSSYYPESALEASYNALIKTKSDNIKWVVDFRDEYSRQINISSYIYHFRRERERKYSERADVLTTISEPHLNSFREDMPNIGSYIELRNGFDHDFYFDYEKDDFFKIGYFGSFYGDRKPDIFFEAVKNISHLIPFKIFIATSSHNFYIPDKIREKVVLLPYLSYKESIVKMSQMDCNLLILPRGKQRGIYSGKLFDYISVGRSVLALVDPSDVAAKLIEDLNCGYISEVNDVEAIEKMINRAYLDWINGSLAVASKSNIDKLHRKYQVEKLINIL</sequence>
<dbReference type="EMBL" id="LR134167">
    <property type="protein sequence ID" value="VEB24921.1"/>
    <property type="molecule type" value="Genomic_DNA"/>
</dbReference>
<dbReference type="Proteomes" id="UP000268198">
    <property type="component" value="Chromosome"/>
</dbReference>
<reference evidence="1 2" key="1">
    <citation type="submission" date="2018-12" db="EMBL/GenBank/DDBJ databases">
        <authorList>
            <consortium name="Pathogen Informatics"/>
        </authorList>
    </citation>
    <scope>NUCLEOTIDE SEQUENCE [LARGE SCALE GENOMIC DNA]</scope>
    <source>
        <strain evidence="1 2">NCTC3438</strain>
    </source>
</reference>
<gene>
    <name evidence="1" type="ORF">NCTC3438_01784</name>
</gene>
<name>A0A3S4H638_AVIVO</name>